<comment type="caution">
    <text evidence="1">The sequence shown here is derived from an EMBL/GenBank/DDBJ whole genome shotgun (WGS) entry which is preliminary data.</text>
</comment>
<evidence type="ECO:0000313" key="2">
    <source>
        <dbReference type="Proteomes" id="UP001359559"/>
    </source>
</evidence>
<sequence length="231" mass="25424">MVPYASFSNKNAPLLLGPGYGGGMLSLSLMTGSQEQMIPLNLPSNRDLNKKLSFNAAVSLQGNTHIGVPNPLNKNVFSSQKNYHPSLSHEPNSLLPTHQIRNNSSMFNCPSLSDGMSMNNFPSPSGNSRTTTVPLIQIQNLDSCSYKDSSYERVAKHLFGDQIQEIDDNYASSSKKPRIISTPPVHYEEIQSSKKKLLGFNKGKHTVSPIKIKDDAKEKVAEKNLDLSLHL</sequence>
<dbReference type="EMBL" id="JAYKXN010000003">
    <property type="protein sequence ID" value="KAK7300330.1"/>
    <property type="molecule type" value="Genomic_DNA"/>
</dbReference>
<protein>
    <submittedName>
        <fullName evidence="1">Uncharacterized protein</fullName>
    </submittedName>
</protein>
<dbReference type="AlphaFoldDB" id="A0AAN9JJF2"/>
<accession>A0AAN9JJF2</accession>
<evidence type="ECO:0000313" key="1">
    <source>
        <dbReference type="EMBL" id="KAK7300330.1"/>
    </source>
</evidence>
<reference evidence="1 2" key="1">
    <citation type="submission" date="2024-01" db="EMBL/GenBank/DDBJ databases">
        <title>The genomes of 5 underutilized Papilionoideae crops provide insights into root nodulation and disease resistance.</title>
        <authorList>
            <person name="Yuan L."/>
        </authorList>
    </citation>
    <scope>NUCLEOTIDE SEQUENCE [LARGE SCALE GENOMIC DNA]</scope>
    <source>
        <strain evidence="1">LY-2023</strain>
        <tissue evidence="1">Leaf</tissue>
    </source>
</reference>
<gene>
    <name evidence="1" type="ORF">RJT34_11173</name>
</gene>
<dbReference type="Proteomes" id="UP001359559">
    <property type="component" value="Unassembled WGS sequence"/>
</dbReference>
<organism evidence="1 2">
    <name type="scientific">Clitoria ternatea</name>
    <name type="common">Butterfly pea</name>
    <dbReference type="NCBI Taxonomy" id="43366"/>
    <lineage>
        <taxon>Eukaryota</taxon>
        <taxon>Viridiplantae</taxon>
        <taxon>Streptophyta</taxon>
        <taxon>Embryophyta</taxon>
        <taxon>Tracheophyta</taxon>
        <taxon>Spermatophyta</taxon>
        <taxon>Magnoliopsida</taxon>
        <taxon>eudicotyledons</taxon>
        <taxon>Gunneridae</taxon>
        <taxon>Pentapetalae</taxon>
        <taxon>rosids</taxon>
        <taxon>fabids</taxon>
        <taxon>Fabales</taxon>
        <taxon>Fabaceae</taxon>
        <taxon>Papilionoideae</taxon>
        <taxon>50 kb inversion clade</taxon>
        <taxon>NPAAA clade</taxon>
        <taxon>indigoferoid/millettioid clade</taxon>
        <taxon>Phaseoleae</taxon>
        <taxon>Clitoria</taxon>
    </lineage>
</organism>
<proteinExistence type="predicted"/>
<keyword evidence="2" id="KW-1185">Reference proteome</keyword>
<name>A0AAN9JJF2_CLITE</name>